<sequence length="66" mass="7725">MPNINLNNSSKDELKKLNIIEENLVDELIQYREEHGKFKNWGDVIKIPNFSQEIVDKLRQNGATIE</sequence>
<comment type="caution">
    <text evidence="1">The sequence shown here is derived from an EMBL/GenBank/DDBJ whole genome shotgun (WGS) entry which is preliminary data.</text>
</comment>
<dbReference type="Pfam" id="PF12836">
    <property type="entry name" value="HHH_3"/>
    <property type="match status" value="1"/>
</dbReference>
<dbReference type="Gene3D" id="1.10.150.280">
    <property type="entry name" value="AF1531-like domain"/>
    <property type="match status" value="1"/>
</dbReference>
<gene>
    <name evidence="1" type="ORF">CO172_01395</name>
</gene>
<dbReference type="SUPFAM" id="SSF47781">
    <property type="entry name" value="RuvA domain 2-like"/>
    <property type="match status" value="1"/>
</dbReference>
<dbReference type="Proteomes" id="UP000229749">
    <property type="component" value="Unassembled WGS sequence"/>
</dbReference>
<dbReference type="AlphaFoldDB" id="A0A2M7XHW7"/>
<evidence type="ECO:0000313" key="1">
    <source>
        <dbReference type="EMBL" id="PJA47462.1"/>
    </source>
</evidence>
<protein>
    <recommendedName>
        <fullName evidence="3">Competence protein ComEA</fullName>
    </recommendedName>
</protein>
<evidence type="ECO:0008006" key="3">
    <source>
        <dbReference type="Google" id="ProtNLM"/>
    </source>
</evidence>
<dbReference type="EMBL" id="PFWS01000020">
    <property type="protein sequence ID" value="PJA47462.1"/>
    <property type="molecule type" value="Genomic_DNA"/>
</dbReference>
<name>A0A2M7XHW7_9BACT</name>
<organism evidence="1 2">
    <name type="scientific">Candidatus Uhrbacteria bacterium CG_4_9_14_3_um_filter_36_7</name>
    <dbReference type="NCBI Taxonomy" id="1975033"/>
    <lineage>
        <taxon>Bacteria</taxon>
        <taxon>Candidatus Uhriibacteriota</taxon>
    </lineage>
</organism>
<evidence type="ECO:0000313" key="2">
    <source>
        <dbReference type="Proteomes" id="UP000229749"/>
    </source>
</evidence>
<accession>A0A2M7XHW7</accession>
<dbReference type="InterPro" id="IPR010994">
    <property type="entry name" value="RuvA_2-like"/>
</dbReference>
<proteinExistence type="predicted"/>
<reference evidence="2" key="1">
    <citation type="submission" date="2017-09" db="EMBL/GenBank/DDBJ databases">
        <title>Depth-based differentiation of microbial function through sediment-hosted aquifers and enrichment of novel symbionts in the deep terrestrial subsurface.</title>
        <authorList>
            <person name="Probst A.J."/>
            <person name="Ladd B."/>
            <person name="Jarett J.K."/>
            <person name="Geller-Mcgrath D.E."/>
            <person name="Sieber C.M.K."/>
            <person name="Emerson J.B."/>
            <person name="Anantharaman K."/>
            <person name="Thomas B.C."/>
            <person name="Malmstrom R."/>
            <person name="Stieglmeier M."/>
            <person name="Klingl A."/>
            <person name="Woyke T."/>
            <person name="Ryan C.M."/>
            <person name="Banfield J.F."/>
        </authorList>
    </citation>
    <scope>NUCLEOTIDE SEQUENCE [LARGE SCALE GENOMIC DNA]</scope>
</reference>